<sequence length="128" mass="14387">MKKLSLILSLILLSIGLLGCKQSIEGHKQNNTIAKIDKGIKDEFDITGTITEIDKDRNRVLLNVTKKAIEEQIWLTVGKYTKISNEKHEKFSFMDLKTEVKLKANISGDICAESLPIICSARDIVIEE</sequence>
<dbReference type="EMBL" id="JBHUEM010000012">
    <property type="protein sequence ID" value="MFD1736867.1"/>
    <property type="molecule type" value="Genomic_DNA"/>
</dbReference>
<evidence type="ECO:0008006" key="3">
    <source>
        <dbReference type="Google" id="ProtNLM"/>
    </source>
</evidence>
<keyword evidence="2" id="KW-1185">Reference proteome</keyword>
<name>A0ABW4LP23_9BACI</name>
<protein>
    <recommendedName>
        <fullName evidence="3">DUF3221 domain-containing protein</fullName>
    </recommendedName>
</protein>
<dbReference type="Proteomes" id="UP001597214">
    <property type="component" value="Unassembled WGS sequence"/>
</dbReference>
<organism evidence="1 2">
    <name type="scientific">Bacillus salitolerans</name>
    <dbReference type="NCBI Taxonomy" id="1437434"/>
    <lineage>
        <taxon>Bacteria</taxon>
        <taxon>Bacillati</taxon>
        <taxon>Bacillota</taxon>
        <taxon>Bacilli</taxon>
        <taxon>Bacillales</taxon>
        <taxon>Bacillaceae</taxon>
        <taxon>Bacillus</taxon>
    </lineage>
</organism>
<dbReference type="PROSITE" id="PS51257">
    <property type="entry name" value="PROKAR_LIPOPROTEIN"/>
    <property type="match status" value="1"/>
</dbReference>
<dbReference type="RefSeq" id="WP_377928048.1">
    <property type="nucleotide sequence ID" value="NZ_JBHUEM010000012.1"/>
</dbReference>
<gene>
    <name evidence="1" type="ORF">ACFSCX_09855</name>
</gene>
<evidence type="ECO:0000313" key="1">
    <source>
        <dbReference type="EMBL" id="MFD1736867.1"/>
    </source>
</evidence>
<evidence type="ECO:0000313" key="2">
    <source>
        <dbReference type="Proteomes" id="UP001597214"/>
    </source>
</evidence>
<proteinExistence type="predicted"/>
<reference evidence="2" key="1">
    <citation type="journal article" date="2019" name="Int. J. Syst. Evol. Microbiol.">
        <title>The Global Catalogue of Microorganisms (GCM) 10K type strain sequencing project: providing services to taxonomists for standard genome sequencing and annotation.</title>
        <authorList>
            <consortium name="The Broad Institute Genomics Platform"/>
            <consortium name="The Broad Institute Genome Sequencing Center for Infectious Disease"/>
            <person name="Wu L."/>
            <person name="Ma J."/>
        </authorList>
    </citation>
    <scope>NUCLEOTIDE SEQUENCE [LARGE SCALE GENOMIC DNA]</scope>
    <source>
        <strain evidence="2">CCUG 49339</strain>
    </source>
</reference>
<comment type="caution">
    <text evidence="1">The sequence shown here is derived from an EMBL/GenBank/DDBJ whole genome shotgun (WGS) entry which is preliminary data.</text>
</comment>
<accession>A0ABW4LP23</accession>